<organism evidence="3 4">
    <name type="scientific">Chlorobaculum thiosulfatiphilum</name>
    <name type="common">Chlorobium limicola f.sp. thiosulfatophilum</name>
    <dbReference type="NCBI Taxonomy" id="115852"/>
    <lineage>
        <taxon>Bacteria</taxon>
        <taxon>Pseudomonadati</taxon>
        <taxon>Chlorobiota</taxon>
        <taxon>Chlorobiia</taxon>
        <taxon>Chlorobiales</taxon>
        <taxon>Chlorobiaceae</taxon>
        <taxon>Chlorobaculum</taxon>
    </lineage>
</organism>
<dbReference type="PANTHER" id="PTHR32309">
    <property type="entry name" value="TYROSINE-PROTEIN KINASE"/>
    <property type="match status" value="1"/>
</dbReference>
<protein>
    <recommendedName>
        <fullName evidence="5">Polysaccharide chain length determinant N-terminal domain-containing protein</fullName>
    </recommendedName>
</protein>
<gene>
    <name evidence="3" type="ORF">FGF66_04995</name>
</gene>
<dbReference type="GO" id="GO:0004713">
    <property type="term" value="F:protein tyrosine kinase activity"/>
    <property type="evidence" value="ECO:0007669"/>
    <property type="project" value="TreeGrafter"/>
</dbReference>
<sequence length="765" mass="84453">MIKENAPKEALPFGKPNKPIDIVGFIKRYGLFALVIGAFLFTLTVPLVLLISKPNYEVHSLMRIDPVIPSVITKSEDPSIMNYYSDYSNTQAKRILGFDVLKATVEKLTPDQRNAIFPPNLPSATCAEIAGIIIKVNPVPGTHLIDIGVSGPKKKGLAPLINTLMRVYLDKVRRGNEMQDNERLVYLKNEQQALTNDIAGIEEKLNLLTKDISTADFGEDNNRASKRADELQQAAVNAFTERVSSENQLKETETNSQQLKKLSLDPMVEERVMGDQSLHSTSSWTYQQQQQLRSTTDGLTQNNPDRIYVEQRMKAMRDYEKKLQNEVRNSAKMIVYGKRDYEQKRELILSKNKAEKAKSTEEELLDELDKTRQESVRISLGLHLGEALKSSLKHKRDLLEQIDTRIHELELEGKAPLHVAIESLAREPESPAGSNTKKLMLVFFALSFSSVGVLFAAVDFLDNRIRRKEDIKAALGYPPAKEIAESAEEKPFHKLLELAPTDPAAQAIRSLAVKLVHENRQSGSKIILFSGVERQSGVTSLAGNCAQALSSLAPKVLLIEAAANAPTLAELDGLGNEPAGVRELLAGAKSPEELIVSGGEGSPDTLYNGNAVAGFTPQQRLPGILAGLREQYDFICIDAPPVLESNLTENLALHADIVTLVALGESTMYRDLRAAAEVFVRLEVPAIMPILNWGGQAKSSKIDKLLEKPPEFLDKIGIEKLEAIILNLPSGRRLFDLIDSAFSLVKKAARPNKSGPSGNRQRSNQ</sequence>
<keyword evidence="2" id="KW-1133">Transmembrane helix</keyword>
<dbReference type="Gene3D" id="3.40.50.300">
    <property type="entry name" value="P-loop containing nucleotide triphosphate hydrolases"/>
    <property type="match status" value="1"/>
</dbReference>
<dbReference type="Proteomes" id="UP000308271">
    <property type="component" value="Unassembled WGS sequence"/>
</dbReference>
<dbReference type="InterPro" id="IPR027417">
    <property type="entry name" value="P-loop_NTPase"/>
</dbReference>
<evidence type="ECO:0000256" key="1">
    <source>
        <dbReference type="SAM" id="Coils"/>
    </source>
</evidence>
<comment type="caution">
    <text evidence="3">The sequence shown here is derived from an EMBL/GenBank/DDBJ whole genome shotgun (WGS) entry which is preliminary data.</text>
</comment>
<evidence type="ECO:0000313" key="3">
    <source>
        <dbReference type="EMBL" id="TNJ39287.1"/>
    </source>
</evidence>
<dbReference type="EMBL" id="VDCH01000007">
    <property type="protein sequence ID" value="TNJ39287.1"/>
    <property type="molecule type" value="Genomic_DNA"/>
</dbReference>
<feature type="transmembrane region" description="Helical" evidence="2">
    <location>
        <begin position="29"/>
        <end position="51"/>
    </location>
</feature>
<keyword evidence="1" id="KW-0175">Coiled coil</keyword>
<dbReference type="AlphaFoldDB" id="A0A5C4S808"/>
<proteinExistence type="predicted"/>
<dbReference type="GO" id="GO:0005886">
    <property type="term" value="C:plasma membrane"/>
    <property type="evidence" value="ECO:0007669"/>
    <property type="project" value="TreeGrafter"/>
</dbReference>
<keyword evidence="4" id="KW-1185">Reference proteome</keyword>
<evidence type="ECO:0000256" key="2">
    <source>
        <dbReference type="SAM" id="Phobius"/>
    </source>
</evidence>
<accession>A0A5C4S808</accession>
<name>A0A5C4S808_CHLTI</name>
<evidence type="ECO:0008006" key="5">
    <source>
        <dbReference type="Google" id="ProtNLM"/>
    </source>
</evidence>
<evidence type="ECO:0000313" key="4">
    <source>
        <dbReference type="Proteomes" id="UP000308271"/>
    </source>
</evidence>
<dbReference type="SUPFAM" id="SSF52540">
    <property type="entry name" value="P-loop containing nucleoside triphosphate hydrolases"/>
    <property type="match status" value="1"/>
</dbReference>
<feature type="coiled-coil region" evidence="1">
    <location>
        <begin position="351"/>
        <end position="412"/>
    </location>
</feature>
<dbReference type="OrthoDB" id="9794577at2"/>
<dbReference type="RefSeq" id="WP_139456595.1">
    <property type="nucleotide sequence ID" value="NZ_VDCH01000007.1"/>
</dbReference>
<feature type="coiled-coil region" evidence="1">
    <location>
        <begin position="184"/>
        <end position="211"/>
    </location>
</feature>
<dbReference type="PANTHER" id="PTHR32309:SF13">
    <property type="entry name" value="FERRIC ENTEROBACTIN TRANSPORT PROTEIN FEPE"/>
    <property type="match status" value="1"/>
</dbReference>
<keyword evidence="2" id="KW-0812">Transmembrane</keyword>
<keyword evidence="2" id="KW-0472">Membrane</keyword>
<dbReference type="InterPro" id="IPR050445">
    <property type="entry name" value="Bact_polysacc_biosynth/exp"/>
</dbReference>
<reference evidence="3 4" key="1">
    <citation type="submission" date="2019-05" db="EMBL/GenBank/DDBJ databases">
        <title>Draft Whole-Genome sequence of the green sulfur bacterium Chlorobaculum thiosulfatiphilum DSM 249.</title>
        <authorList>
            <person name="Meyer T.E."/>
            <person name="Kyndt J.A."/>
        </authorList>
    </citation>
    <scope>NUCLEOTIDE SEQUENCE [LARGE SCALE GENOMIC DNA]</scope>
    <source>
        <strain evidence="3 4">DSM 249</strain>
    </source>
</reference>